<dbReference type="Pfam" id="PF01738">
    <property type="entry name" value="DLH"/>
    <property type="match status" value="1"/>
</dbReference>
<dbReference type="GO" id="GO:0016787">
    <property type="term" value="F:hydrolase activity"/>
    <property type="evidence" value="ECO:0007669"/>
    <property type="project" value="UniProtKB-KW"/>
</dbReference>
<comment type="caution">
    <text evidence="2">The sequence shown here is derived from an EMBL/GenBank/DDBJ whole genome shotgun (WGS) entry which is preliminary data.</text>
</comment>
<dbReference type="RefSeq" id="WP_208845915.1">
    <property type="nucleotide sequence ID" value="NZ_JAGGDJ010000001.1"/>
</dbReference>
<feature type="domain" description="Dienelactone hydrolase" evidence="1">
    <location>
        <begin position="4"/>
        <end position="190"/>
    </location>
</feature>
<dbReference type="InterPro" id="IPR029058">
    <property type="entry name" value="AB_hydrolase_fold"/>
</dbReference>
<dbReference type="SUPFAM" id="SSF53474">
    <property type="entry name" value="alpha/beta-Hydrolases"/>
    <property type="match status" value="1"/>
</dbReference>
<gene>
    <name evidence="2" type="ORF">I8J29_02070</name>
</gene>
<dbReference type="EMBL" id="JAGGDJ010000001">
    <property type="protein sequence ID" value="MBO7742965.1"/>
    <property type="molecule type" value="Genomic_DNA"/>
</dbReference>
<dbReference type="InterPro" id="IPR051049">
    <property type="entry name" value="Dienelactone_hydrolase-like"/>
</dbReference>
<evidence type="ECO:0000259" key="1">
    <source>
        <dbReference type="Pfam" id="PF01738"/>
    </source>
</evidence>
<keyword evidence="2" id="KW-0378">Hydrolase</keyword>
<keyword evidence="3" id="KW-1185">Reference proteome</keyword>
<dbReference type="PANTHER" id="PTHR46623">
    <property type="entry name" value="CARBOXYMETHYLENEBUTENOLIDASE-RELATED"/>
    <property type="match status" value="1"/>
</dbReference>
<sequence>MAEILLFHHALGVTAGIEAFAGELRKAGHTVHVPDLFEGRRFGSIEEGMSYVQEIGFDAIIERGTQAAEAYPRDLVYAGFSLGVLPAQKLAQTREGGRGALFFYSCVPASSFGTDWPAELPVQIHGMDADPYFVDEGDIDAARGIVAAGSRAELFLYPGDAHYFADSSLSSYDADAAALLTRRVLDFLRTLDR</sequence>
<evidence type="ECO:0000313" key="3">
    <source>
        <dbReference type="Proteomes" id="UP000670947"/>
    </source>
</evidence>
<name>A0ABS3W3T5_9BACL</name>
<dbReference type="PANTHER" id="PTHR46623:SF6">
    <property type="entry name" value="ALPHA_BETA-HYDROLASES SUPERFAMILY PROTEIN"/>
    <property type="match status" value="1"/>
</dbReference>
<dbReference type="Gene3D" id="3.40.50.1820">
    <property type="entry name" value="alpha/beta hydrolase"/>
    <property type="match status" value="1"/>
</dbReference>
<accession>A0ABS3W3T5</accession>
<dbReference type="InterPro" id="IPR002925">
    <property type="entry name" value="Dienelactn_hydro"/>
</dbReference>
<reference evidence="2 3" key="1">
    <citation type="submission" date="2021-03" db="EMBL/GenBank/DDBJ databases">
        <title>Paenibacillus artemisicola MWE-103 whole genome sequence.</title>
        <authorList>
            <person name="Ham Y.J."/>
        </authorList>
    </citation>
    <scope>NUCLEOTIDE SEQUENCE [LARGE SCALE GENOMIC DNA]</scope>
    <source>
        <strain evidence="2 3">MWE-103</strain>
    </source>
</reference>
<protein>
    <submittedName>
        <fullName evidence="2">Dienelactone hydrolase family protein</fullName>
    </submittedName>
</protein>
<proteinExistence type="predicted"/>
<organism evidence="2 3">
    <name type="scientific">Paenibacillus artemisiicola</name>
    <dbReference type="NCBI Taxonomy" id="1172618"/>
    <lineage>
        <taxon>Bacteria</taxon>
        <taxon>Bacillati</taxon>
        <taxon>Bacillota</taxon>
        <taxon>Bacilli</taxon>
        <taxon>Bacillales</taxon>
        <taxon>Paenibacillaceae</taxon>
        <taxon>Paenibacillus</taxon>
    </lineage>
</organism>
<evidence type="ECO:0000313" key="2">
    <source>
        <dbReference type="EMBL" id="MBO7742965.1"/>
    </source>
</evidence>
<dbReference type="Proteomes" id="UP000670947">
    <property type="component" value="Unassembled WGS sequence"/>
</dbReference>